<comment type="caution">
    <text evidence="1">The sequence shown here is derived from an EMBL/GenBank/DDBJ whole genome shotgun (WGS) entry which is preliminary data.</text>
</comment>
<proteinExistence type="predicted"/>
<evidence type="ECO:0000313" key="2">
    <source>
        <dbReference type="Proteomes" id="UP001300502"/>
    </source>
</evidence>
<name>A0AAV9IC62_9RHOD</name>
<organism evidence="1 2">
    <name type="scientific">Galdieria yellowstonensis</name>
    <dbReference type="NCBI Taxonomy" id="3028027"/>
    <lineage>
        <taxon>Eukaryota</taxon>
        <taxon>Rhodophyta</taxon>
        <taxon>Bangiophyceae</taxon>
        <taxon>Galdieriales</taxon>
        <taxon>Galdieriaceae</taxon>
        <taxon>Galdieria</taxon>
    </lineage>
</organism>
<protein>
    <recommendedName>
        <fullName evidence="3">Reverse transcriptase domain-containing protein</fullName>
    </recommendedName>
</protein>
<sequence length="318" mass="36302">MFSVVEKLNSQKNLQNKTSKLEIFLTTISSAAYASACRVANSTIDDAVTFFASCASFGSLYMVKLLNKKGSIIHLWTFQSGKIPSSLNTSHRIYVSKRGNLSLMNNYPDSKRSKAHSILVRERVCIRTREECAAQVTALVECVQRRWNKEMRPTYACFIDLRKAFDRVPHEALFRKLESLRIRGRCLEFYRGLYHSDPSSSVVVRSVYQSSMAVRLAGLSGSLHAQDKVSRRQWQLQGKDIFVVEKYRHLVAGSTYETRRRRRARLWAKGSSMRTWVKNTKAWLLRRLGSSGQGSLKGLLVVPRHCNQQCNRISIING</sequence>
<reference evidence="1 2" key="1">
    <citation type="submission" date="2022-07" db="EMBL/GenBank/DDBJ databases">
        <title>Genome-wide signatures of adaptation to extreme environments.</title>
        <authorList>
            <person name="Cho C.H."/>
            <person name="Yoon H.S."/>
        </authorList>
    </citation>
    <scope>NUCLEOTIDE SEQUENCE [LARGE SCALE GENOMIC DNA]</scope>
    <source>
        <strain evidence="1 2">108.79 E11</strain>
    </source>
</reference>
<evidence type="ECO:0000313" key="1">
    <source>
        <dbReference type="EMBL" id="KAK4524918.1"/>
    </source>
</evidence>
<dbReference type="AlphaFoldDB" id="A0AAV9IC62"/>
<gene>
    <name evidence="1" type="ORF">GAYE_SCF07G2821</name>
</gene>
<dbReference type="EMBL" id="JANCYU010000027">
    <property type="protein sequence ID" value="KAK4524918.1"/>
    <property type="molecule type" value="Genomic_DNA"/>
</dbReference>
<dbReference type="Proteomes" id="UP001300502">
    <property type="component" value="Unassembled WGS sequence"/>
</dbReference>
<keyword evidence="2" id="KW-1185">Reference proteome</keyword>
<accession>A0AAV9IC62</accession>
<evidence type="ECO:0008006" key="3">
    <source>
        <dbReference type="Google" id="ProtNLM"/>
    </source>
</evidence>